<name>W0F0C9_9BACT</name>
<dbReference type="InterPro" id="IPR056823">
    <property type="entry name" value="TEN-like_YD-shell"/>
</dbReference>
<dbReference type="InterPro" id="IPR006530">
    <property type="entry name" value="YD"/>
</dbReference>
<dbReference type="OrthoDB" id="9765204at2"/>
<evidence type="ECO:0008006" key="7">
    <source>
        <dbReference type="Google" id="ProtNLM"/>
    </source>
</evidence>
<proteinExistence type="predicted"/>
<evidence type="ECO:0000259" key="3">
    <source>
        <dbReference type="Pfam" id="PF20148"/>
    </source>
</evidence>
<reference evidence="5 6" key="1">
    <citation type="submission" date="2013-12" db="EMBL/GenBank/DDBJ databases">
        <authorList>
            <consortium name="DOE Joint Genome Institute"/>
            <person name="Eisen J."/>
            <person name="Huntemann M."/>
            <person name="Han J."/>
            <person name="Chen A."/>
            <person name="Kyrpides N."/>
            <person name="Mavromatis K."/>
            <person name="Markowitz V."/>
            <person name="Palaniappan K."/>
            <person name="Ivanova N."/>
            <person name="Schaumberg A."/>
            <person name="Pati A."/>
            <person name="Liolios K."/>
            <person name="Nordberg H.P."/>
            <person name="Cantor M.N."/>
            <person name="Hua S.X."/>
            <person name="Woyke T."/>
        </authorList>
    </citation>
    <scope>NUCLEOTIDE SEQUENCE [LARGE SCALE GENOMIC DNA]</scope>
    <source>
        <strain evidence="6">DSM 19437</strain>
    </source>
</reference>
<dbReference type="PRINTS" id="PR00394">
    <property type="entry name" value="RHSPROTEIN"/>
</dbReference>
<dbReference type="Pfam" id="PF20148">
    <property type="entry name" value="DUF6531"/>
    <property type="match status" value="1"/>
</dbReference>
<dbReference type="STRING" id="929713.NIASO_09100"/>
<feature type="region of interest" description="Disordered" evidence="2">
    <location>
        <begin position="1420"/>
        <end position="1446"/>
    </location>
</feature>
<accession>W0F0C9</accession>
<gene>
    <name evidence="5" type="ORF">NIASO_09100</name>
</gene>
<dbReference type="NCBIfam" id="TIGR03696">
    <property type="entry name" value="Rhs_assc_core"/>
    <property type="match status" value="1"/>
</dbReference>
<dbReference type="NCBIfam" id="TIGR01643">
    <property type="entry name" value="YD_repeat_2x"/>
    <property type="match status" value="1"/>
</dbReference>
<dbReference type="PANTHER" id="PTHR32305:SF15">
    <property type="entry name" value="PROTEIN RHSA-RELATED"/>
    <property type="match status" value="1"/>
</dbReference>
<dbReference type="PANTHER" id="PTHR32305">
    <property type="match status" value="1"/>
</dbReference>
<dbReference type="InterPro" id="IPR022385">
    <property type="entry name" value="Rhs_assc_core"/>
</dbReference>
<feature type="domain" description="Teneurin-like YD-shell" evidence="4">
    <location>
        <begin position="1189"/>
        <end position="1287"/>
    </location>
</feature>
<dbReference type="eggNOG" id="COG3209">
    <property type="taxonomic scope" value="Bacteria"/>
</dbReference>
<keyword evidence="1" id="KW-0677">Repeat</keyword>
<dbReference type="KEGG" id="nso:NIASO_09100"/>
<dbReference type="Pfam" id="PF25023">
    <property type="entry name" value="TEN_YD-shell"/>
    <property type="match status" value="1"/>
</dbReference>
<dbReference type="InterPro" id="IPR045351">
    <property type="entry name" value="DUF6531"/>
</dbReference>
<evidence type="ECO:0000313" key="6">
    <source>
        <dbReference type="Proteomes" id="UP000003586"/>
    </source>
</evidence>
<keyword evidence="6" id="KW-1185">Reference proteome</keyword>
<protein>
    <recommendedName>
        <fullName evidence="7">Type IV secretion protein Rhs</fullName>
    </recommendedName>
</protein>
<dbReference type="InterPro" id="IPR050708">
    <property type="entry name" value="T6SS_VgrG/RHS"/>
</dbReference>
<sequence length="1446" mass="163070">MSNAVNSLEKGFGEVSNGIQHIQGAMASILPSFPGVSAGKILDLAIGLDFEPTIMPPCPVFPVPHCGLVFDPFALIMGAIASAMPANPDSPLGKVAAAIVNFLKPSVQANSFWICNAGTSVYHLPAFLIHLIPLAKPFSSSELWMGSSTVLANGGPFSTQFHPTLSCNLVGFPSLPRKNKTPRLKYPLMLPTSILICIFSGNGKILAGGPPTIDLFALALKMGLKGVGKLSQKGIDKIPTKYSKLADKLQAVQCKVFGEPVDTVTGSVVATNTDFELPGPLPFQWTRHYYSDAEVEGPLGCNWHHSYNMGLYDMNNGYVTLRMADGRETAFPKVHMGEVFYNREEQLFFEQDEKGFFVTDAAKRVFRFEGHRNKEGYEMLSSITNTSGFQIRFHYNLKGQLQQIIDSRGRVLQVSTDQLGRIIRIFTSLEDREVTFIQYDYDAAGNMVKTLDVMGAEKQFRYQGHLLVQLTNQSGMNFYWEYEGKGDDARCIHTWGDEGILEYWAEYKEGVTVTRNSLGYTAEYHYDGRRLIYKIVDENGGITRQIWNKFKELELSINPEGGVAKYDYNAYGKLTAITNENRQNNNYQYDDQQNLKYASSFGNDSELYFYDRQNRLTSRRKTDGRAVHYVYEGALLKQIKDHRGRTVALTYNEQNDIIKTAYFNGLEEHWSYDALGYVARYTDVRGNTIEYRNDDAGNIIYLKEADGNEHHFNYDTSYNLLTAKDRRHRVQFEYGPLGILRKRTQNNHSVQFNYDTELQLKSIANEGGELYKFGLDGTGNVVNEWGFDGLHRRYMRDGNGRVTKVLRPGERWTQYSYDGVGNIVQEAHSDGTMAAYKYNADSLLVEAFNNDSHIELTRTRDGRIIKETQGAYTVTRKYDIDGNCLQIESNLGADIHLEYDKNDLVKKMEATSNVKRQTSNDKWNAVFQRDNTGLELHRELTGNVSVKTELDRLGRVTRRSIGAQNAEQSRTRYDWGMGHKLNRMVNELSKTSTLFDYDAFDNLISATYESKSGTAETLYRVPDKIGNLFKTRDRSDRNYSKGGRLQEDDKYCYHYDGEGNIIFKEFKRNENAAAIVHTAAAKEWGIEFKRSGTGWIYEWSGNGMLKKVINPGGREIEFYYDPLGRRIAKIVRERISSPSPGGGRGEAVTRWVWDGNVPLHEWKYEGAYPPKKSVDEEGIKEEKEPVENLITWLYESDSFVPCAKLIDSEQYSIITDYLGTPTHAYNNTGEKVWERELDIYGAVKKETGIKGLIPQLYQGQYVDEDTGLAYNRFRYYDSESGRFLSQDPLTLSGGIRLYGYVFDLNIATDPFGLHTVIGSLNGTPVKTNSGSPYWNNVEGSGSNSMAQSGFGRQGDSENLLMEELQGRHNRGEIDLTGGFLEIESIPSAKGSSLPPCPHCHEGMQAFANEHKMTIVYTRSKGKGGRPIVGDSKRSPVGDPEVFNGHH</sequence>
<evidence type="ECO:0000256" key="1">
    <source>
        <dbReference type="ARBA" id="ARBA00022737"/>
    </source>
</evidence>
<evidence type="ECO:0000259" key="4">
    <source>
        <dbReference type="Pfam" id="PF25023"/>
    </source>
</evidence>
<evidence type="ECO:0000313" key="5">
    <source>
        <dbReference type="EMBL" id="AHF15273.1"/>
    </source>
</evidence>
<evidence type="ECO:0000256" key="2">
    <source>
        <dbReference type="SAM" id="MobiDB-lite"/>
    </source>
</evidence>
<feature type="domain" description="DUF6531" evidence="3">
    <location>
        <begin position="258"/>
        <end position="331"/>
    </location>
</feature>
<dbReference type="Proteomes" id="UP000003586">
    <property type="component" value="Chromosome"/>
</dbReference>
<dbReference type="EMBL" id="CP007035">
    <property type="protein sequence ID" value="AHF15273.1"/>
    <property type="molecule type" value="Genomic_DNA"/>
</dbReference>
<dbReference type="RefSeq" id="WP_008584416.1">
    <property type="nucleotide sequence ID" value="NZ_CP007035.1"/>
</dbReference>
<organism evidence="5 6">
    <name type="scientific">Niabella soli DSM 19437</name>
    <dbReference type="NCBI Taxonomy" id="929713"/>
    <lineage>
        <taxon>Bacteria</taxon>
        <taxon>Pseudomonadati</taxon>
        <taxon>Bacteroidota</taxon>
        <taxon>Chitinophagia</taxon>
        <taxon>Chitinophagales</taxon>
        <taxon>Chitinophagaceae</taxon>
        <taxon>Niabella</taxon>
    </lineage>
</organism>
<dbReference type="HOGENOM" id="CLU_001218_1_6_10"/>
<dbReference type="Gene3D" id="2.180.10.10">
    <property type="entry name" value="RHS repeat-associated core"/>
    <property type="match status" value="2"/>
</dbReference>